<dbReference type="GO" id="GO:0006955">
    <property type="term" value="P:immune response"/>
    <property type="evidence" value="ECO:0007669"/>
    <property type="project" value="TreeGrafter"/>
</dbReference>
<dbReference type="InterPro" id="IPR007110">
    <property type="entry name" value="Ig-like_dom"/>
</dbReference>
<keyword evidence="4" id="KW-0472">Membrane</keyword>
<evidence type="ECO:0000313" key="6">
    <source>
        <dbReference type="EMBL" id="KAF4094950.1"/>
    </source>
</evidence>
<protein>
    <recommendedName>
        <fullName evidence="5">Ig-like domain-containing protein</fullName>
    </recommendedName>
</protein>
<dbReference type="GO" id="GO:0005615">
    <property type="term" value="C:extracellular space"/>
    <property type="evidence" value="ECO:0007669"/>
    <property type="project" value="TreeGrafter"/>
</dbReference>
<feature type="domain" description="Ig-like" evidence="5">
    <location>
        <begin position="229"/>
        <end position="317"/>
    </location>
</feature>
<dbReference type="InterPro" id="IPR003006">
    <property type="entry name" value="Ig/MHC_CS"/>
</dbReference>
<dbReference type="EMBL" id="JAAMOB010000025">
    <property type="protein sequence ID" value="KAF4094950.1"/>
    <property type="molecule type" value="Genomic_DNA"/>
</dbReference>
<evidence type="ECO:0000256" key="3">
    <source>
        <dbReference type="SAM" id="MobiDB-lite"/>
    </source>
</evidence>
<proteinExistence type="predicted"/>
<feature type="transmembrane region" description="Helical" evidence="4">
    <location>
        <begin position="329"/>
        <end position="350"/>
    </location>
</feature>
<dbReference type="InterPro" id="IPR037055">
    <property type="entry name" value="MHC_I-like_Ag-recog_sf"/>
</dbReference>
<dbReference type="GO" id="GO:0009897">
    <property type="term" value="C:external side of plasma membrane"/>
    <property type="evidence" value="ECO:0007669"/>
    <property type="project" value="TreeGrafter"/>
</dbReference>
<dbReference type="Gene3D" id="3.30.500.10">
    <property type="entry name" value="MHC class I-like antigen recognition-like"/>
    <property type="match status" value="1"/>
</dbReference>
<keyword evidence="1" id="KW-0325">Glycoprotein</keyword>
<organism evidence="6 7">
    <name type="scientific">Onychostoma macrolepis</name>
    <dbReference type="NCBI Taxonomy" id="369639"/>
    <lineage>
        <taxon>Eukaryota</taxon>
        <taxon>Metazoa</taxon>
        <taxon>Chordata</taxon>
        <taxon>Craniata</taxon>
        <taxon>Vertebrata</taxon>
        <taxon>Euteleostomi</taxon>
        <taxon>Actinopterygii</taxon>
        <taxon>Neopterygii</taxon>
        <taxon>Teleostei</taxon>
        <taxon>Ostariophysi</taxon>
        <taxon>Cypriniformes</taxon>
        <taxon>Cyprinidae</taxon>
        <taxon>Acrossocheilinae</taxon>
        <taxon>Onychostoma</taxon>
    </lineage>
</organism>
<accession>A0A7J6BIK0</accession>
<evidence type="ECO:0000259" key="5">
    <source>
        <dbReference type="PROSITE" id="PS50835"/>
    </source>
</evidence>
<gene>
    <name evidence="6" type="ORF">G5714_024028</name>
</gene>
<name>A0A7J6BIK0_9TELE</name>
<dbReference type="SUPFAM" id="SSF48726">
    <property type="entry name" value="Immunoglobulin"/>
    <property type="match status" value="2"/>
</dbReference>
<feature type="domain" description="Ig-like" evidence="5">
    <location>
        <begin position="3"/>
        <end position="91"/>
    </location>
</feature>
<evidence type="ECO:0000256" key="4">
    <source>
        <dbReference type="SAM" id="Phobius"/>
    </source>
</evidence>
<dbReference type="Gene3D" id="2.60.40.10">
    <property type="entry name" value="Immunoglobulins"/>
    <property type="match status" value="2"/>
</dbReference>
<evidence type="ECO:0000256" key="2">
    <source>
        <dbReference type="ARBA" id="ARBA00023319"/>
    </source>
</evidence>
<feature type="transmembrane region" description="Helical" evidence="4">
    <location>
        <begin position="105"/>
        <end position="126"/>
    </location>
</feature>
<dbReference type="InterPro" id="IPR011162">
    <property type="entry name" value="MHC_I/II-like_Ag-recog"/>
</dbReference>
<keyword evidence="4" id="KW-1133">Transmembrane helix</keyword>
<reference evidence="6 7" key="1">
    <citation type="submission" date="2020-04" db="EMBL/GenBank/DDBJ databases">
        <title>Chromosome-level genome assembly of a cyprinid fish Onychostoma macrolepis by integration of Nanopore Sequencing, Bionano and Hi-C technology.</title>
        <authorList>
            <person name="Wang D."/>
        </authorList>
    </citation>
    <scope>NUCLEOTIDE SEQUENCE [LARGE SCALE GENOMIC DNA]</scope>
    <source>
        <strain evidence="6">SWU-2019</strain>
        <tissue evidence="6">Muscle</tissue>
    </source>
</reference>
<dbReference type="InterPro" id="IPR013783">
    <property type="entry name" value="Ig-like_fold"/>
</dbReference>
<feature type="region of interest" description="Disordered" evidence="3">
    <location>
        <begin position="363"/>
        <end position="382"/>
    </location>
</feature>
<evidence type="ECO:0000313" key="7">
    <source>
        <dbReference type="Proteomes" id="UP000579812"/>
    </source>
</evidence>
<dbReference type="InterPro" id="IPR050208">
    <property type="entry name" value="MHC_class-I_related"/>
</dbReference>
<dbReference type="PANTHER" id="PTHR16675">
    <property type="entry name" value="MHC CLASS I-RELATED"/>
    <property type="match status" value="1"/>
</dbReference>
<keyword evidence="4" id="KW-0812">Transmembrane</keyword>
<dbReference type="SMART" id="SM00407">
    <property type="entry name" value="IGc1"/>
    <property type="match status" value="2"/>
</dbReference>
<evidence type="ECO:0000256" key="1">
    <source>
        <dbReference type="ARBA" id="ARBA00023180"/>
    </source>
</evidence>
<dbReference type="PANTHER" id="PTHR16675:SF191">
    <property type="entry name" value="CLASS I HISTOCOMPATIBILITY ANTIGEN, F10 ALPHA CHAIN-LIKE-RELATED"/>
    <property type="match status" value="1"/>
</dbReference>
<dbReference type="SUPFAM" id="SSF54452">
    <property type="entry name" value="MHC antigen-recognition domain"/>
    <property type="match status" value="1"/>
</dbReference>
<dbReference type="Proteomes" id="UP000579812">
    <property type="component" value="Unassembled WGS sequence"/>
</dbReference>
<keyword evidence="2" id="KW-0393">Immunoglobulin domain</keyword>
<sequence length="382" mass="42743">MKPRVRLIQKAILDSRGSRVSCLATGFYPRHINLTLFRDGQPVADHEITGGDLLPNDDGTYQMRKSLEISAADKHKYTCSATHLSLDNRMTVDLEFDPGEPFKSLIPSVLIVLALVLVFGTGLIIYKCRRRRAGVLALQRLVVCELRDDGEPGQMITRDAFRGSTTDELLYVDKNFTYQGTLNISAHLLKTHLEISKRNHEHLYHPYCIKTLSGYLKKRRKQVNREVKPKVRLLQKDLSSGFRVSCLATGFYPRHINLTLFRDEQPVADHEITGGDLLPNDDGTYQMRKSLEISAADKHKYTCSATHLSLDNKLDVTLEFDHGEPFKSVIPSLTAVLALMLVFGAAAAVWKRQCAESIKSGHCTASASGESEDTTSTFMSMS</sequence>
<dbReference type="PROSITE" id="PS00290">
    <property type="entry name" value="IG_MHC"/>
    <property type="match status" value="2"/>
</dbReference>
<keyword evidence="7" id="KW-1185">Reference proteome</keyword>
<dbReference type="InterPro" id="IPR003597">
    <property type="entry name" value="Ig_C1-set"/>
</dbReference>
<dbReference type="InterPro" id="IPR036179">
    <property type="entry name" value="Ig-like_dom_sf"/>
</dbReference>
<dbReference type="AlphaFoldDB" id="A0A7J6BIK0"/>
<dbReference type="Pfam" id="PF07654">
    <property type="entry name" value="C1-set"/>
    <property type="match status" value="2"/>
</dbReference>
<comment type="caution">
    <text evidence="6">The sequence shown here is derived from an EMBL/GenBank/DDBJ whole genome shotgun (WGS) entry which is preliminary data.</text>
</comment>
<dbReference type="PROSITE" id="PS50835">
    <property type="entry name" value="IG_LIKE"/>
    <property type="match status" value="2"/>
</dbReference>